<gene>
    <name evidence="2" type="ORF">B9479_005911</name>
</gene>
<dbReference type="AlphaFoldDB" id="A0A5D3APJ4"/>
<evidence type="ECO:0000256" key="1">
    <source>
        <dbReference type="SAM" id="MobiDB-lite"/>
    </source>
</evidence>
<name>A0A5D3APJ4_9TREE</name>
<sequence>MPGSKYDSLQTYHPGGINPSTRQEEDGTICTSPSTGSPTTTNRDRYSNVSRSQYMSSRRRKTETSQQAASSRSATAPELDPSTGLPMSLLKTLPRSTEQVKSRDASETRRKLRDSDFIIIQEVKAGNGYTTFVYVDTPEFI</sequence>
<organism evidence="2 3">
    <name type="scientific">Cryptococcus floricola</name>
    <dbReference type="NCBI Taxonomy" id="2591691"/>
    <lineage>
        <taxon>Eukaryota</taxon>
        <taxon>Fungi</taxon>
        <taxon>Dikarya</taxon>
        <taxon>Basidiomycota</taxon>
        <taxon>Agaricomycotina</taxon>
        <taxon>Tremellomycetes</taxon>
        <taxon>Tremellales</taxon>
        <taxon>Cryptococcaceae</taxon>
        <taxon>Cryptococcus</taxon>
    </lineage>
</organism>
<proteinExistence type="predicted"/>
<keyword evidence="3" id="KW-1185">Reference proteome</keyword>
<accession>A0A5D3APJ4</accession>
<protein>
    <submittedName>
        <fullName evidence="2">Uncharacterized protein</fullName>
    </submittedName>
</protein>
<evidence type="ECO:0000313" key="2">
    <source>
        <dbReference type="EMBL" id="TYJ53467.1"/>
    </source>
</evidence>
<dbReference type="EMBL" id="NIDF01000088">
    <property type="protein sequence ID" value="TYJ53467.1"/>
    <property type="molecule type" value="Genomic_DNA"/>
</dbReference>
<comment type="caution">
    <text evidence="2">The sequence shown here is derived from an EMBL/GenBank/DDBJ whole genome shotgun (WGS) entry which is preliminary data.</text>
</comment>
<reference evidence="2 3" key="1">
    <citation type="submission" date="2017-05" db="EMBL/GenBank/DDBJ databases">
        <title>The Genome Sequence of Tsuchiyaea wingfieldii DSM 27421.</title>
        <authorList>
            <person name="Cuomo C."/>
            <person name="Passer A."/>
            <person name="Billmyre B."/>
            <person name="Heitman J."/>
        </authorList>
    </citation>
    <scope>NUCLEOTIDE SEQUENCE [LARGE SCALE GENOMIC DNA]</scope>
    <source>
        <strain evidence="2 3">DSM 27421</strain>
    </source>
</reference>
<evidence type="ECO:0000313" key="3">
    <source>
        <dbReference type="Proteomes" id="UP000322245"/>
    </source>
</evidence>
<feature type="compositionally biased region" description="Low complexity" evidence="1">
    <location>
        <begin position="31"/>
        <end position="41"/>
    </location>
</feature>
<feature type="compositionally biased region" description="Polar residues" evidence="1">
    <location>
        <begin position="47"/>
        <end position="56"/>
    </location>
</feature>
<feature type="compositionally biased region" description="Basic and acidic residues" evidence="1">
    <location>
        <begin position="98"/>
        <end position="110"/>
    </location>
</feature>
<feature type="region of interest" description="Disordered" evidence="1">
    <location>
        <begin position="1"/>
        <end position="110"/>
    </location>
</feature>
<feature type="compositionally biased region" description="Low complexity" evidence="1">
    <location>
        <begin position="64"/>
        <end position="76"/>
    </location>
</feature>
<dbReference type="Proteomes" id="UP000322245">
    <property type="component" value="Unassembled WGS sequence"/>
</dbReference>